<dbReference type="PROSITE" id="PS50111">
    <property type="entry name" value="CHEMOTAXIS_TRANSDUC_2"/>
    <property type="match status" value="1"/>
</dbReference>
<dbReference type="SMART" id="SM00283">
    <property type="entry name" value="MA"/>
    <property type="match status" value="1"/>
</dbReference>
<sequence>MLFTPGELLISSLSYYGKVIVFLCLGSLTFLMVHNVFNLVFSHWYASLGITLLAYLGLAQSYLTKNRLKDVLNPQHLSNRVTLSRSDNEFNTIADHINTLTRTLTSKEELLKSCAMEASFTAKELLKSSNEVAEGAMRESQALDQLASTSEEMSTTINDVSMRLDTTTGMASQTLSRSQQGATALKDLADKIDSMNHTVSVNQTQIETLSVAAQNIAEFVTRIGDITEQINLLSLNAAIESARAGEAGRGFAVVANEVRTLAANTETVTNDIAQLVKSMTEQVDSSNRNSGSLISQAQQATSSLTQVQDLLADIRLAAEKTQSDMQLSQTTIHDFQAANDDLCRRLQDIAQVSDKQTQNSQSTKDMVRYLEWLATRLAPQEV</sequence>
<evidence type="ECO:0000256" key="1">
    <source>
        <dbReference type="ARBA" id="ARBA00004370"/>
    </source>
</evidence>
<evidence type="ECO:0000313" key="7">
    <source>
        <dbReference type="Proteomes" id="UP000295729"/>
    </source>
</evidence>
<evidence type="ECO:0000256" key="3">
    <source>
        <dbReference type="PROSITE-ProRule" id="PRU00284"/>
    </source>
</evidence>
<protein>
    <submittedName>
        <fullName evidence="6">Methyl-accepting chemotaxis protein</fullName>
    </submittedName>
</protein>
<dbReference type="Proteomes" id="UP000295729">
    <property type="component" value="Unassembled WGS sequence"/>
</dbReference>
<evidence type="ECO:0000256" key="2">
    <source>
        <dbReference type="ARBA" id="ARBA00023224"/>
    </source>
</evidence>
<name>A0A4V3DFU9_9GAMM</name>
<dbReference type="InterPro" id="IPR004089">
    <property type="entry name" value="MCPsignal_dom"/>
</dbReference>
<gene>
    <name evidence="6" type="ORF">C8D85_2947</name>
</gene>
<dbReference type="PANTHER" id="PTHR32089:SF112">
    <property type="entry name" value="LYSOZYME-LIKE PROTEIN-RELATED"/>
    <property type="match status" value="1"/>
</dbReference>
<keyword evidence="4" id="KW-0812">Transmembrane</keyword>
<keyword evidence="4" id="KW-0472">Membrane</keyword>
<evidence type="ECO:0000259" key="5">
    <source>
        <dbReference type="PROSITE" id="PS50111"/>
    </source>
</evidence>
<dbReference type="AlphaFoldDB" id="A0A4V3DFU9"/>
<dbReference type="OrthoDB" id="9177152at2"/>
<feature type="transmembrane region" description="Helical" evidence="4">
    <location>
        <begin position="15"/>
        <end position="37"/>
    </location>
</feature>
<dbReference type="GO" id="GO:0007165">
    <property type="term" value="P:signal transduction"/>
    <property type="evidence" value="ECO:0007669"/>
    <property type="project" value="UniProtKB-KW"/>
</dbReference>
<dbReference type="GO" id="GO:0016020">
    <property type="term" value="C:membrane"/>
    <property type="evidence" value="ECO:0007669"/>
    <property type="project" value="UniProtKB-SubCell"/>
</dbReference>
<keyword evidence="4" id="KW-1133">Transmembrane helix</keyword>
<reference evidence="6 7" key="1">
    <citation type="submission" date="2019-03" db="EMBL/GenBank/DDBJ databases">
        <title>Genomic Encyclopedia of Type Strains, Phase IV (KMG-IV): sequencing the most valuable type-strain genomes for metagenomic binning, comparative biology and taxonomic classification.</title>
        <authorList>
            <person name="Goeker M."/>
        </authorList>
    </citation>
    <scope>NUCLEOTIDE SEQUENCE [LARGE SCALE GENOMIC DNA]</scope>
    <source>
        <strain evidence="6 7">DSM 5604</strain>
    </source>
</reference>
<accession>A0A4V3DFU9</accession>
<keyword evidence="7" id="KW-1185">Reference proteome</keyword>
<feature type="transmembrane region" description="Helical" evidence="4">
    <location>
        <begin position="44"/>
        <end position="63"/>
    </location>
</feature>
<evidence type="ECO:0000313" key="6">
    <source>
        <dbReference type="EMBL" id="TDR06760.1"/>
    </source>
</evidence>
<evidence type="ECO:0000256" key="4">
    <source>
        <dbReference type="SAM" id="Phobius"/>
    </source>
</evidence>
<dbReference type="EMBL" id="SNZA01000005">
    <property type="protein sequence ID" value="TDR06760.1"/>
    <property type="molecule type" value="Genomic_DNA"/>
</dbReference>
<dbReference type="PANTHER" id="PTHR32089">
    <property type="entry name" value="METHYL-ACCEPTING CHEMOTAXIS PROTEIN MCPB"/>
    <property type="match status" value="1"/>
</dbReference>
<comment type="subcellular location">
    <subcellularLocation>
        <location evidence="1">Membrane</location>
    </subcellularLocation>
</comment>
<proteinExistence type="predicted"/>
<dbReference type="GO" id="GO:0006935">
    <property type="term" value="P:chemotaxis"/>
    <property type="evidence" value="ECO:0007669"/>
    <property type="project" value="UniProtKB-ARBA"/>
</dbReference>
<keyword evidence="2 3" id="KW-0807">Transducer</keyword>
<organism evidence="6 7">
    <name type="scientific">Marinomonas communis</name>
    <dbReference type="NCBI Taxonomy" id="28254"/>
    <lineage>
        <taxon>Bacteria</taxon>
        <taxon>Pseudomonadati</taxon>
        <taxon>Pseudomonadota</taxon>
        <taxon>Gammaproteobacteria</taxon>
        <taxon>Oceanospirillales</taxon>
        <taxon>Oceanospirillaceae</taxon>
        <taxon>Marinomonas</taxon>
    </lineage>
</organism>
<dbReference type="Pfam" id="PF00015">
    <property type="entry name" value="MCPsignal"/>
    <property type="match status" value="1"/>
</dbReference>
<feature type="domain" description="Methyl-accepting transducer" evidence="5">
    <location>
        <begin position="114"/>
        <end position="371"/>
    </location>
</feature>
<dbReference type="Gene3D" id="1.10.287.950">
    <property type="entry name" value="Methyl-accepting chemotaxis protein"/>
    <property type="match status" value="1"/>
</dbReference>
<dbReference type="SUPFAM" id="SSF58104">
    <property type="entry name" value="Methyl-accepting chemotaxis protein (MCP) signaling domain"/>
    <property type="match status" value="1"/>
</dbReference>
<comment type="caution">
    <text evidence="6">The sequence shown here is derived from an EMBL/GenBank/DDBJ whole genome shotgun (WGS) entry which is preliminary data.</text>
</comment>